<dbReference type="Proteomes" id="UP000307808">
    <property type="component" value="Unassembled WGS sequence"/>
</dbReference>
<accession>A0A4U2YLV5</accession>
<reference evidence="1 2" key="1">
    <citation type="submission" date="2019-04" db="EMBL/GenBank/DDBJ databases">
        <authorList>
            <person name="Dong K."/>
        </authorList>
    </citation>
    <scope>NUCLEOTIDE SEQUENCE [LARGE SCALE GENOMIC DNA]</scope>
    <source>
        <strain evidence="2">dk3543</strain>
    </source>
</reference>
<protein>
    <submittedName>
        <fullName evidence="1">Uncharacterized protein</fullName>
    </submittedName>
</protein>
<organism evidence="1 2">
    <name type="scientific">Nocardioides jishulii</name>
    <dbReference type="NCBI Taxonomy" id="2575440"/>
    <lineage>
        <taxon>Bacteria</taxon>
        <taxon>Bacillati</taxon>
        <taxon>Actinomycetota</taxon>
        <taxon>Actinomycetes</taxon>
        <taxon>Propionibacteriales</taxon>
        <taxon>Nocardioidaceae</taxon>
        <taxon>Nocardioides</taxon>
    </lineage>
</organism>
<gene>
    <name evidence="1" type="ORF">FC770_14555</name>
</gene>
<proteinExistence type="predicted"/>
<comment type="caution">
    <text evidence="1">The sequence shown here is derived from an EMBL/GenBank/DDBJ whole genome shotgun (WGS) entry which is preliminary data.</text>
</comment>
<evidence type="ECO:0000313" key="1">
    <source>
        <dbReference type="EMBL" id="TKI60731.1"/>
    </source>
</evidence>
<dbReference type="RefSeq" id="WP_137067038.1">
    <property type="nucleotide sequence ID" value="NZ_CP040748.1"/>
</dbReference>
<sequence length="172" mass="18516">MTDARVRPWLLEALAHGSASPLDVARLTWQRHEAEIRSAGDLLYTWQLDLQECAAAMARDGSLLVDPDGRWALTGVTPSPGRDAWREDEIVVAVAAYVALLRAEHTGQPLRTSSVIADVLARTGRTSSQLDALMANISAVVQEHGYAPLSSYPPRSNVPRGVRPAVAAALEA</sequence>
<dbReference type="EMBL" id="SZPY01000004">
    <property type="protein sequence ID" value="TKI60731.1"/>
    <property type="molecule type" value="Genomic_DNA"/>
</dbReference>
<dbReference type="AlphaFoldDB" id="A0A4U2YLV5"/>
<evidence type="ECO:0000313" key="2">
    <source>
        <dbReference type="Proteomes" id="UP000307808"/>
    </source>
</evidence>
<keyword evidence="2" id="KW-1185">Reference proteome</keyword>
<name>A0A4U2YLV5_9ACTN</name>
<dbReference type="OrthoDB" id="9798107at2"/>